<evidence type="ECO:0000313" key="2">
    <source>
        <dbReference type="EMBL" id="CAK0872811.1"/>
    </source>
</evidence>
<protein>
    <submittedName>
        <fullName evidence="2">Uncharacterized protein</fullName>
    </submittedName>
</protein>
<feature type="region of interest" description="Disordered" evidence="1">
    <location>
        <begin position="182"/>
        <end position="202"/>
    </location>
</feature>
<organism evidence="2 3">
    <name type="scientific">Prorocentrum cordatum</name>
    <dbReference type="NCBI Taxonomy" id="2364126"/>
    <lineage>
        <taxon>Eukaryota</taxon>
        <taxon>Sar</taxon>
        <taxon>Alveolata</taxon>
        <taxon>Dinophyceae</taxon>
        <taxon>Prorocentrales</taxon>
        <taxon>Prorocentraceae</taxon>
        <taxon>Prorocentrum</taxon>
    </lineage>
</organism>
<evidence type="ECO:0000313" key="3">
    <source>
        <dbReference type="Proteomes" id="UP001189429"/>
    </source>
</evidence>
<accession>A0ABN9VHV8</accession>
<gene>
    <name evidence="2" type="ORF">PCOR1329_LOCUS58176</name>
</gene>
<evidence type="ECO:0000256" key="1">
    <source>
        <dbReference type="SAM" id="MobiDB-lite"/>
    </source>
</evidence>
<sequence>MTPPLFRRSPEWASALDGNGRERAFCCVLSVAPGQSDTPQAWAWACPPRAQGAVARWSHATSLDTLARRLREEYDAKLEARLPDVPAVLAALGLPAQCERLGQEVEALQREKCSKEELNQVRAHSTAELGRHAGLLQEATSCHGALAQKVDASLADSLQKASGFAEQVARLEEQLAGCVPAAVRRSSASASRPSPAAPPRRR</sequence>
<name>A0ABN9VHV8_9DINO</name>
<dbReference type="Proteomes" id="UP001189429">
    <property type="component" value="Unassembled WGS sequence"/>
</dbReference>
<feature type="compositionally biased region" description="Low complexity" evidence="1">
    <location>
        <begin position="182"/>
        <end position="194"/>
    </location>
</feature>
<keyword evidence="3" id="KW-1185">Reference proteome</keyword>
<proteinExistence type="predicted"/>
<dbReference type="EMBL" id="CAUYUJ010017205">
    <property type="protein sequence ID" value="CAK0872811.1"/>
    <property type="molecule type" value="Genomic_DNA"/>
</dbReference>
<reference evidence="2" key="1">
    <citation type="submission" date="2023-10" db="EMBL/GenBank/DDBJ databases">
        <authorList>
            <person name="Chen Y."/>
            <person name="Shah S."/>
            <person name="Dougan E. K."/>
            <person name="Thang M."/>
            <person name="Chan C."/>
        </authorList>
    </citation>
    <scope>NUCLEOTIDE SEQUENCE [LARGE SCALE GENOMIC DNA]</scope>
</reference>
<comment type="caution">
    <text evidence="2">The sequence shown here is derived from an EMBL/GenBank/DDBJ whole genome shotgun (WGS) entry which is preliminary data.</text>
</comment>